<comment type="caution">
    <text evidence="2">The sequence shown here is derived from an EMBL/GenBank/DDBJ whole genome shotgun (WGS) entry which is preliminary data.</text>
</comment>
<dbReference type="GO" id="GO:0005737">
    <property type="term" value="C:cytoplasm"/>
    <property type="evidence" value="ECO:0007669"/>
    <property type="project" value="TreeGrafter"/>
</dbReference>
<organism evidence="2 3">
    <name type="scientific">Mesosutterella multiformis</name>
    <dbReference type="NCBI Taxonomy" id="2259133"/>
    <lineage>
        <taxon>Bacteria</taxon>
        <taxon>Pseudomonadati</taxon>
        <taxon>Pseudomonadota</taxon>
        <taxon>Betaproteobacteria</taxon>
        <taxon>Burkholderiales</taxon>
        <taxon>Sutterellaceae</taxon>
        <taxon>Mesosutterella</taxon>
    </lineage>
</organism>
<dbReference type="Pfam" id="PF12706">
    <property type="entry name" value="Lactamase_B_2"/>
    <property type="match status" value="1"/>
</dbReference>
<reference evidence="2 3" key="1">
    <citation type="journal article" date="2018" name="Int. J. Syst. Evol. Microbiol.">
        <title>Mesosutterella multiformis gen. nov., sp. nov., a member of the family Sutterellaceae and Sutterella megalosphaeroides sp. nov., isolated from human faeces.</title>
        <authorList>
            <person name="Sakamoto M."/>
            <person name="Ikeyama N."/>
            <person name="Kunihiro T."/>
            <person name="Iino T."/>
            <person name="Yuki M."/>
            <person name="Ohkuma M."/>
        </authorList>
    </citation>
    <scope>NUCLEOTIDE SEQUENCE [LARGE SCALE GENOMIC DNA]</scope>
    <source>
        <strain evidence="2 3">4NBBH2</strain>
    </source>
</reference>
<keyword evidence="3" id="KW-1185">Reference proteome</keyword>
<gene>
    <name evidence="2" type="ORF">MESMUL_22490</name>
</gene>
<evidence type="ECO:0000313" key="2">
    <source>
        <dbReference type="EMBL" id="GBO94895.1"/>
    </source>
</evidence>
<dbReference type="AlphaFoldDB" id="A0A388SFD3"/>
<dbReference type="GO" id="GO:0016787">
    <property type="term" value="F:hydrolase activity"/>
    <property type="evidence" value="ECO:0007669"/>
    <property type="project" value="UniProtKB-KW"/>
</dbReference>
<accession>A0A388SFD3</accession>
<evidence type="ECO:0000313" key="3">
    <source>
        <dbReference type="Proteomes" id="UP000266091"/>
    </source>
</evidence>
<dbReference type="Gene3D" id="3.60.15.10">
    <property type="entry name" value="Ribonuclease Z/Hydroxyacylglutathione hydrolase-like"/>
    <property type="match status" value="1"/>
</dbReference>
<evidence type="ECO:0000259" key="1">
    <source>
        <dbReference type="Pfam" id="PF12706"/>
    </source>
</evidence>
<proteinExistence type="predicted"/>
<dbReference type="InterPro" id="IPR001279">
    <property type="entry name" value="Metallo-B-lactamas"/>
</dbReference>
<name>A0A388SFD3_9BURK</name>
<dbReference type="PANTHER" id="PTHR15032:SF4">
    <property type="entry name" value="N-ACYL-PHOSPHATIDYLETHANOLAMINE-HYDROLYZING PHOSPHOLIPASE D"/>
    <property type="match status" value="1"/>
</dbReference>
<dbReference type="SUPFAM" id="SSF56281">
    <property type="entry name" value="Metallo-hydrolase/oxidoreductase"/>
    <property type="match status" value="1"/>
</dbReference>
<sequence>MNPFSAAMHEPFKQSPVAKCTRRALFGGAIAGAVVMTPGCSFVNRFGEIPEGKLAESIHTSPNWIDGEFRNQQPTSVMVGKDGFVEAWWKFLTNSTPDLKPAAPLPCTHTDLSALDPSRDIAVWLGHSGLYFQLAGLRFLVDPVYSAYASPVSFINKSFEFRGGYPFTAKTTPPIDLLILTHDHWDHLDCETIKALDHKVKRYAVPLGVNSHLLAWGINPDKILVFDWYDAARFTEPKPEVVHPFHKPEKRLQPAEWKSGALQARAIYFFPSRHFSGRTLKRDQTLWGSYVIEAGGKRLYLSGDGGNGPHFKEIGDLFRDSGGFDLAFIEDGQYNADWAEIHMAPEGSVKAATEVGAKSVIPIHNCRYALARHAWYDPLERIRMASHLADWKLLTPKVGDVVPIGDLTIEFPAWWRDVPKSASS</sequence>
<dbReference type="PANTHER" id="PTHR15032">
    <property type="entry name" value="N-ACYL-PHOSPHATIDYLETHANOLAMINE-HYDROLYZING PHOSPHOLIPASE D"/>
    <property type="match status" value="1"/>
</dbReference>
<feature type="domain" description="Metallo-beta-lactamase" evidence="1">
    <location>
        <begin position="138"/>
        <end position="364"/>
    </location>
</feature>
<dbReference type="EMBL" id="BGZJ01000002">
    <property type="protein sequence ID" value="GBO94895.1"/>
    <property type="molecule type" value="Genomic_DNA"/>
</dbReference>
<dbReference type="InterPro" id="IPR036866">
    <property type="entry name" value="RibonucZ/Hydroxyglut_hydro"/>
</dbReference>
<dbReference type="Proteomes" id="UP000266091">
    <property type="component" value="Unassembled WGS sequence"/>
</dbReference>
<protein>
    <submittedName>
        <fullName evidence="2">MBL fold metallo-hydrolase</fullName>
    </submittedName>
</protein>
<keyword evidence="2" id="KW-0378">Hydrolase</keyword>